<feature type="transmembrane region" description="Helical" evidence="1">
    <location>
        <begin position="139"/>
        <end position="163"/>
    </location>
</feature>
<gene>
    <name evidence="2" type="ORF">BHD05_08135</name>
</gene>
<evidence type="ECO:0000313" key="3">
    <source>
        <dbReference type="Proteomes" id="UP000464507"/>
    </source>
</evidence>
<reference evidence="2 3" key="1">
    <citation type="submission" date="2016-09" db="EMBL/GenBank/DDBJ databases">
        <title>Complete genome sequence of microbes from the polar regions.</title>
        <authorList>
            <person name="Liao L."/>
            <person name="Chen B."/>
        </authorList>
    </citation>
    <scope>NUCLEOTIDE SEQUENCE [LARGE SCALE GENOMIC DNA]</scope>
    <source>
        <strain evidence="2 3">ZS314</strain>
    </source>
</reference>
<feature type="transmembrane region" description="Helical" evidence="1">
    <location>
        <begin position="251"/>
        <end position="270"/>
    </location>
</feature>
<protein>
    <submittedName>
        <fullName evidence="2">Uncharacterized protein</fullName>
    </submittedName>
</protein>
<dbReference type="OrthoDB" id="5148138at2"/>
<proteinExistence type="predicted"/>
<dbReference type="RefSeq" id="WP_161885990.1">
    <property type="nucleotide sequence ID" value="NZ_CP017146.1"/>
</dbReference>
<evidence type="ECO:0000256" key="1">
    <source>
        <dbReference type="SAM" id="Phobius"/>
    </source>
</evidence>
<accession>A0A7L5AGF7</accession>
<dbReference type="Proteomes" id="UP000464507">
    <property type="component" value="Chromosome"/>
</dbReference>
<feature type="transmembrane region" description="Helical" evidence="1">
    <location>
        <begin position="59"/>
        <end position="80"/>
    </location>
</feature>
<sequence>MAFVWGILAIGGAAFLLQLVFKPRRRRREHLVLAFTDRFDLPVTSAVVDVIDRRIRNQIIGQAVGGLAAVLGFAVVVLVAPGLVPVGIAGFATTGILVAGMAAGGAVLAARQFPAPGGPDATRVARLDAPTLGDYVHPAWVWAAAIGAGTAAALSAGLLTGAIPGDAGAAGIPLAGVAVLAALAVAGVACAAIMTRRLLAIPQPATDEVELEWDDALRAHALRDVWIASIGFSAATVVSACSWMFNAASPGLYVGILIGMAPLLFLEFRASSRSSMRLWRHSDVVS</sequence>
<keyword evidence="3" id="KW-1185">Reference proteome</keyword>
<feature type="transmembrane region" description="Helical" evidence="1">
    <location>
        <begin position="6"/>
        <end position="21"/>
    </location>
</feature>
<dbReference type="KEGG" id="mant:BHD05_08135"/>
<feature type="transmembrane region" description="Helical" evidence="1">
    <location>
        <begin position="169"/>
        <end position="194"/>
    </location>
</feature>
<name>A0A7L5AGF7_9MICO</name>
<keyword evidence="1" id="KW-0472">Membrane</keyword>
<keyword evidence="1" id="KW-0812">Transmembrane</keyword>
<dbReference type="EMBL" id="CP017146">
    <property type="protein sequence ID" value="QHO69613.1"/>
    <property type="molecule type" value="Genomic_DNA"/>
</dbReference>
<dbReference type="AlphaFoldDB" id="A0A7L5AGF7"/>
<feature type="transmembrane region" description="Helical" evidence="1">
    <location>
        <begin position="225"/>
        <end position="245"/>
    </location>
</feature>
<keyword evidence="1" id="KW-1133">Transmembrane helix</keyword>
<evidence type="ECO:0000313" key="2">
    <source>
        <dbReference type="EMBL" id="QHO69613.1"/>
    </source>
</evidence>
<feature type="transmembrane region" description="Helical" evidence="1">
    <location>
        <begin position="86"/>
        <end position="110"/>
    </location>
</feature>
<organism evidence="2 3">
    <name type="scientific">Marisediminicola antarctica</name>
    <dbReference type="NCBI Taxonomy" id="674079"/>
    <lineage>
        <taxon>Bacteria</taxon>
        <taxon>Bacillati</taxon>
        <taxon>Actinomycetota</taxon>
        <taxon>Actinomycetes</taxon>
        <taxon>Micrococcales</taxon>
        <taxon>Microbacteriaceae</taxon>
        <taxon>Marisediminicola</taxon>
    </lineage>
</organism>